<comment type="caution">
    <text evidence="1">The sequence shown here is derived from an EMBL/GenBank/DDBJ whole genome shotgun (WGS) entry which is preliminary data.</text>
</comment>
<dbReference type="AlphaFoldDB" id="A0A2S9YKK0"/>
<dbReference type="EMBL" id="PVNL01000092">
    <property type="protein sequence ID" value="PRQ05631.1"/>
    <property type="molecule type" value="Genomic_DNA"/>
</dbReference>
<protein>
    <recommendedName>
        <fullName evidence="3">Lipoprotein</fullName>
    </recommendedName>
</protein>
<evidence type="ECO:0008006" key="3">
    <source>
        <dbReference type="Google" id="ProtNLM"/>
    </source>
</evidence>
<organism evidence="1 2">
    <name type="scientific">Enhygromyxa salina</name>
    <dbReference type="NCBI Taxonomy" id="215803"/>
    <lineage>
        <taxon>Bacteria</taxon>
        <taxon>Pseudomonadati</taxon>
        <taxon>Myxococcota</taxon>
        <taxon>Polyangia</taxon>
        <taxon>Nannocystales</taxon>
        <taxon>Nannocystaceae</taxon>
        <taxon>Enhygromyxa</taxon>
    </lineage>
</organism>
<sequence length="211" mass="23013">MELSAPALARLAVLVMVVMPGNLVMAGCERQPAPVESAPAPAPAKAFEPLQPAPGRLVAAQGRASVAIPEQPGWECLEEQHGEDQASAVALRCRREDPREFLFLSAKTSRQPPQQRTDAQTVLMSLYRAENEAFFARVEYLSDHAATVAGAPGWEAELVAEHDRLGSIRKRERLAVIGDRLVAISAEGAPELWAAHEAEIERWFATVEFAR</sequence>
<name>A0A2S9YKK0_9BACT</name>
<evidence type="ECO:0000313" key="1">
    <source>
        <dbReference type="EMBL" id="PRQ05631.1"/>
    </source>
</evidence>
<dbReference type="OrthoDB" id="5514617at2"/>
<reference evidence="1 2" key="1">
    <citation type="submission" date="2018-03" db="EMBL/GenBank/DDBJ databases">
        <title>Draft Genome Sequences of the Obligatory Marine Myxobacteria Enhygromyxa salina SWB007.</title>
        <authorList>
            <person name="Poehlein A."/>
            <person name="Moghaddam J.A."/>
            <person name="Harms H."/>
            <person name="Alanjari M."/>
            <person name="Koenig G.M."/>
            <person name="Daniel R."/>
            <person name="Schaeberle T.F."/>
        </authorList>
    </citation>
    <scope>NUCLEOTIDE SEQUENCE [LARGE SCALE GENOMIC DNA]</scope>
    <source>
        <strain evidence="1 2">SWB007</strain>
    </source>
</reference>
<accession>A0A2S9YKK0</accession>
<dbReference type="RefSeq" id="WP_106091452.1">
    <property type="nucleotide sequence ID" value="NZ_PVNL01000092.1"/>
</dbReference>
<dbReference type="Proteomes" id="UP000238823">
    <property type="component" value="Unassembled WGS sequence"/>
</dbReference>
<proteinExistence type="predicted"/>
<gene>
    <name evidence="1" type="ORF">ENSA7_45210</name>
</gene>
<evidence type="ECO:0000313" key="2">
    <source>
        <dbReference type="Proteomes" id="UP000238823"/>
    </source>
</evidence>